<name>A0AC35FMW6_9BILA</name>
<evidence type="ECO:0000313" key="1">
    <source>
        <dbReference type="Proteomes" id="UP000887580"/>
    </source>
</evidence>
<dbReference type="Proteomes" id="UP000887580">
    <property type="component" value="Unplaced"/>
</dbReference>
<reference evidence="2" key="1">
    <citation type="submission" date="2022-11" db="UniProtKB">
        <authorList>
            <consortium name="WormBaseParasite"/>
        </authorList>
    </citation>
    <scope>IDENTIFICATION</scope>
</reference>
<evidence type="ECO:0000313" key="2">
    <source>
        <dbReference type="WBParaSite" id="PS1159_v2.g19105.t2"/>
    </source>
</evidence>
<organism evidence="1 2">
    <name type="scientific">Panagrolaimus sp. PS1159</name>
    <dbReference type="NCBI Taxonomy" id="55785"/>
    <lineage>
        <taxon>Eukaryota</taxon>
        <taxon>Metazoa</taxon>
        <taxon>Ecdysozoa</taxon>
        <taxon>Nematoda</taxon>
        <taxon>Chromadorea</taxon>
        <taxon>Rhabditida</taxon>
        <taxon>Tylenchina</taxon>
        <taxon>Panagrolaimomorpha</taxon>
        <taxon>Panagrolaimoidea</taxon>
        <taxon>Panagrolaimidae</taxon>
        <taxon>Panagrolaimus</taxon>
    </lineage>
</organism>
<dbReference type="WBParaSite" id="PS1159_v2.g19105.t2">
    <property type="protein sequence ID" value="PS1159_v2.g19105.t2"/>
    <property type="gene ID" value="PS1159_v2.g19105"/>
</dbReference>
<sequence length="283" mass="31547">MIKENSIMTRKSKPHSVNGETTVPMYKQAILRMCQFQIRICSKLIEIHCLKHPDEPETLKHAARRTILNLNENSQPLKVVDSLVDTLPRELLTFLRVGVSPWEIYIADFKYEVKDVETKKIVKNVTVPIVVEKETVQTRKTGGGSAAAIGSGTAGSYICYQCNSATLGEEECDSSDIDALAKFIKPCSGIPKGSSLQNITTAVQCRKIQQEVEGEQKRIIRECAYTGGDEEIDGKKRTGNKGIYTYFYTCDNVDNEPCNPATQAILSFGTFVTVVIAQFFYRS</sequence>
<proteinExistence type="predicted"/>
<protein>
    <submittedName>
        <fullName evidence="2">Uncharacterized protein</fullName>
    </submittedName>
</protein>
<accession>A0AC35FMW6</accession>